<dbReference type="GeneID" id="27903013"/>
<dbReference type="OrthoDB" id="160054at2759"/>
<reference evidence="2 3" key="1">
    <citation type="journal article" date="2012" name="PLoS Pathog.">
        <title>Diverse lifestyles and strategies of plant pathogenesis encoded in the genomes of eighteen Dothideomycetes fungi.</title>
        <authorList>
            <person name="Ohm R.A."/>
            <person name="Feau N."/>
            <person name="Henrissat B."/>
            <person name="Schoch C.L."/>
            <person name="Horwitz B.A."/>
            <person name="Barry K.W."/>
            <person name="Condon B.J."/>
            <person name="Copeland A.C."/>
            <person name="Dhillon B."/>
            <person name="Glaser F."/>
            <person name="Hesse C.N."/>
            <person name="Kosti I."/>
            <person name="LaButti K."/>
            <person name="Lindquist E.A."/>
            <person name="Lucas S."/>
            <person name="Salamov A.A."/>
            <person name="Bradshaw R.E."/>
            <person name="Ciuffetti L."/>
            <person name="Hamelin R.C."/>
            <person name="Kema G.H.J."/>
            <person name="Lawrence C."/>
            <person name="Scott J.A."/>
            <person name="Spatafora J.W."/>
            <person name="Turgeon B.G."/>
            <person name="de Wit P.J.G.M."/>
            <person name="Zhong S."/>
            <person name="Goodwin S.B."/>
            <person name="Grigoriev I.V."/>
        </authorList>
    </citation>
    <scope>NUCLEOTIDE SEQUENCE [LARGE SCALE GENOMIC DNA]</scope>
    <source>
        <strain evidence="2 3">SO2202</strain>
    </source>
</reference>
<feature type="signal peptide" evidence="1">
    <location>
        <begin position="1"/>
        <end position="26"/>
    </location>
</feature>
<accession>N1QK99</accession>
<organism evidence="2 3">
    <name type="scientific">Sphaerulina musiva (strain SO2202)</name>
    <name type="common">Poplar stem canker fungus</name>
    <name type="synonym">Septoria musiva</name>
    <dbReference type="NCBI Taxonomy" id="692275"/>
    <lineage>
        <taxon>Eukaryota</taxon>
        <taxon>Fungi</taxon>
        <taxon>Dikarya</taxon>
        <taxon>Ascomycota</taxon>
        <taxon>Pezizomycotina</taxon>
        <taxon>Dothideomycetes</taxon>
        <taxon>Dothideomycetidae</taxon>
        <taxon>Mycosphaerellales</taxon>
        <taxon>Mycosphaerellaceae</taxon>
        <taxon>Sphaerulina</taxon>
    </lineage>
</organism>
<dbReference type="AlphaFoldDB" id="N1QK99"/>
<proteinExistence type="predicted"/>
<sequence>MQITYMTGLALTLAWALATVLPPISAAHRSLHKRTLDPAESNSKGMKPVNIDCPPARLSQDIQAAECSHNTRTHEKQTFAVFVIDHDKDKNHGAPYGNCTAYTCDVPTKFVPDENHWSFFWNEEGLEEGHGAGCIKNPRNGKCGCENSDGKFITGADNCK</sequence>
<evidence type="ECO:0000256" key="1">
    <source>
        <dbReference type="SAM" id="SignalP"/>
    </source>
</evidence>
<evidence type="ECO:0000313" key="2">
    <source>
        <dbReference type="EMBL" id="EMF12245.1"/>
    </source>
</evidence>
<evidence type="ECO:0000313" key="3">
    <source>
        <dbReference type="Proteomes" id="UP000016931"/>
    </source>
</evidence>
<dbReference type="OMA" id="TCEAYEC"/>
<name>N1QK99_SPHMS</name>
<dbReference type="PANTHER" id="PTHR35396:SF1">
    <property type="entry name" value="SMALL SECRETED PROTEIN"/>
    <property type="match status" value="1"/>
</dbReference>
<dbReference type="PANTHER" id="PTHR35396">
    <property type="entry name" value="SMALL SECRETED PROTEIN"/>
    <property type="match status" value="1"/>
</dbReference>
<dbReference type="HOGENOM" id="CLU_120240_0_0_1"/>
<dbReference type="RefSeq" id="XP_016760366.1">
    <property type="nucleotide sequence ID" value="XM_016905876.1"/>
</dbReference>
<dbReference type="EMBL" id="KB456265">
    <property type="protein sequence ID" value="EMF12245.1"/>
    <property type="molecule type" value="Genomic_DNA"/>
</dbReference>
<protein>
    <recommendedName>
        <fullName evidence="4">Small secreted protein</fullName>
    </recommendedName>
</protein>
<feature type="chain" id="PRO_5004109943" description="Small secreted protein" evidence="1">
    <location>
        <begin position="27"/>
        <end position="160"/>
    </location>
</feature>
<keyword evidence="3" id="KW-1185">Reference proteome</keyword>
<keyword evidence="1" id="KW-0732">Signal</keyword>
<gene>
    <name evidence="2" type="ORF">SEPMUDRAFT_149959</name>
</gene>
<dbReference type="eggNOG" id="ENOG502S2BT">
    <property type="taxonomic scope" value="Eukaryota"/>
</dbReference>
<evidence type="ECO:0008006" key="4">
    <source>
        <dbReference type="Google" id="ProtNLM"/>
    </source>
</evidence>
<dbReference type="Proteomes" id="UP000016931">
    <property type="component" value="Unassembled WGS sequence"/>
</dbReference>